<dbReference type="Gene3D" id="1.10.590.10">
    <property type="entry name" value="Chorismate mutase, AroQ class superfamily, eukaryotic"/>
    <property type="match status" value="1"/>
</dbReference>
<gene>
    <name evidence="7" type="ORF">D9615_007183</name>
</gene>
<dbReference type="InterPro" id="IPR008238">
    <property type="entry name" value="Chorismate_mutase_AroQ_euk"/>
</dbReference>
<comment type="subcellular location">
    <subcellularLocation>
        <location evidence="1">Cytoplasm</location>
    </subcellularLocation>
</comment>
<evidence type="ECO:0000256" key="2">
    <source>
        <dbReference type="ARBA" id="ARBA00012404"/>
    </source>
</evidence>
<dbReference type="PANTHER" id="PTHR21145:SF12">
    <property type="entry name" value="CHORISMATE MUTASE"/>
    <property type="match status" value="1"/>
</dbReference>
<dbReference type="GO" id="GO:0046417">
    <property type="term" value="P:chorismate metabolic process"/>
    <property type="evidence" value="ECO:0007669"/>
    <property type="project" value="InterPro"/>
</dbReference>
<evidence type="ECO:0000256" key="3">
    <source>
        <dbReference type="ARBA" id="ARBA00022490"/>
    </source>
</evidence>
<dbReference type="SUPFAM" id="SSF48600">
    <property type="entry name" value="Chorismate mutase II"/>
    <property type="match status" value="1"/>
</dbReference>
<keyword evidence="4" id="KW-0028">Amino-acid biosynthesis</keyword>
<proteinExistence type="predicted"/>
<dbReference type="GO" id="GO:0009094">
    <property type="term" value="P:L-phenylalanine biosynthetic process"/>
    <property type="evidence" value="ECO:0007669"/>
    <property type="project" value="UniProtKB-KW"/>
</dbReference>
<dbReference type="GO" id="GO:0005737">
    <property type="term" value="C:cytoplasm"/>
    <property type="evidence" value="ECO:0007669"/>
    <property type="project" value="UniProtKB-SubCell"/>
</dbReference>
<keyword evidence="5" id="KW-0413">Isomerase</keyword>
<reference evidence="7 8" key="1">
    <citation type="journal article" date="2020" name="ISME J.">
        <title>Uncovering the hidden diversity of litter-decomposition mechanisms in mushroom-forming fungi.</title>
        <authorList>
            <person name="Floudas D."/>
            <person name="Bentzer J."/>
            <person name="Ahren D."/>
            <person name="Johansson T."/>
            <person name="Persson P."/>
            <person name="Tunlid A."/>
        </authorList>
    </citation>
    <scope>NUCLEOTIDE SEQUENCE [LARGE SCALE GENOMIC DNA]</scope>
    <source>
        <strain evidence="7 8">CBS 661.87</strain>
    </source>
</reference>
<evidence type="ECO:0000313" key="7">
    <source>
        <dbReference type="EMBL" id="KAF5378612.1"/>
    </source>
</evidence>
<evidence type="ECO:0000256" key="6">
    <source>
        <dbReference type="ARBA" id="ARBA00023979"/>
    </source>
</evidence>
<comment type="catalytic activity">
    <reaction evidence="6">
        <text>chorismate = prephenate</text>
        <dbReference type="Rhea" id="RHEA:13897"/>
        <dbReference type="ChEBI" id="CHEBI:29748"/>
        <dbReference type="ChEBI" id="CHEBI:29934"/>
        <dbReference type="EC" id="5.4.99.5"/>
    </reaction>
    <physiologicalReaction direction="left-to-right" evidence="6">
        <dbReference type="Rhea" id="RHEA:13898"/>
    </physiologicalReaction>
</comment>
<dbReference type="OrthoDB" id="191918at2759"/>
<dbReference type="PANTHER" id="PTHR21145">
    <property type="entry name" value="CHORISMATE MUTASE"/>
    <property type="match status" value="1"/>
</dbReference>
<dbReference type="InterPro" id="IPR036263">
    <property type="entry name" value="Chorismate_II_sf"/>
</dbReference>
<dbReference type="AlphaFoldDB" id="A0A8H5H8E6"/>
<name>A0A8H5H8E6_9AGAR</name>
<keyword evidence="4" id="KW-0057">Aromatic amino acid biosynthesis</keyword>
<evidence type="ECO:0000256" key="5">
    <source>
        <dbReference type="ARBA" id="ARBA00023235"/>
    </source>
</evidence>
<protein>
    <recommendedName>
        <fullName evidence="2">chorismate mutase</fullName>
        <ecNumber evidence="2">5.4.99.5</ecNumber>
    </recommendedName>
</protein>
<accession>A0A8H5H8E6</accession>
<dbReference type="InterPro" id="IPR037039">
    <property type="entry name" value="CM_AroQ_sf_eucaryotic"/>
</dbReference>
<dbReference type="UniPathway" id="UPA00120">
    <property type="reaction ID" value="UER00203"/>
</dbReference>
<dbReference type="GO" id="GO:0004106">
    <property type="term" value="F:chorismate mutase activity"/>
    <property type="evidence" value="ECO:0007669"/>
    <property type="project" value="UniProtKB-EC"/>
</dbReference>
<dbReference type="Proteomes" id="UP000565441">
    <property type="component" value="Unassembled WGS sequence"/>
</dbReference>
<evidence type="ECO:0000256" key="4">
    <source>
        <dbReference type="ARBA" id="ARBA00023222"/>
    </source>
</evidence>
<organism evidence="7 8">
    <name type="scientific">Tricholomella constricta</name>
    <dbReference type="NCBI Taxonomy" id="117010"/>
    <lineage>
        <taxon>Eukaryota</taxon>
        <taxon>Fungi</taxon>
        <taxon>Dikarya</taxon>
        <taxon>Basidiomycota</taxon>
        <taxon>Agaricomycotina</taxon>
        <taxon>Agaricomycetes</taxon>
        <taxon>Agaricomycetidae</taxon>
        <taxon>Agaricales</taxon>
        <taxon>Tricholomatineae</taxon>
        <taxon>Lyophyllaceae</taxon>
        <taxon>Tricholomella</taxon>
    </lineage>
</organism>
<keyword evidence="8" id="KW-1185">Reference proteome</keyword>
<sequence length="148" mass="16022">MHANAAVEGTSVFFHLEKSPDGLADVDAKYTLDAQLLALLSHRASIGKVVAESKYAANVTGYTPLIRSKNVDAIRALLTNTTQEQVVLDGAARVSITLATAWEAAQTASSAISKDFVARVQTAVVRVYRELIDITTEVEVQYLMQRLS</sequence>
<evidence type="ECO:0000256" key="1">
    <source>
        <dbReference type="ARBA" id="ARBA00004496"/>
    </source>
</evidence>
<keyword evidence="4" id="KW-0584">Phenylalanine biosynthesis</keyword>
<evidence type="ECO:0000313" key="8">
    <source>
        <dbReference type="Proteomes" id="UP000565441"/>
    </source>
</evidence>
<dbReference type="EMBL" id="JAACJP010000019">
    <property type="protein sequence ID" value="KAF5378612.1"/>
    <property type="molecule type" value="Genomic_DNA"/>
</dbReference>
<keyword evidence="3" id="KW-0963">Cytoplasm</keyword>
<dbReference type="EC" id="5.4.99.5" evidence="2"/>
<comment type="caution">
    <text evidence="7">The sequence shown here is derived from an EMBL/GenBank/DDBJ whole genome shotgun (WGS) entry which is preliminary data.</text>
</comment>